<evidence type="ECO:0000313" key="3">
    <source>
        <dbReference type="Proteomes" id="UP000580474"/>
    </source>
</evidence>
<comment type="caution">
    <text evidence="2">The sequence shown here is derived from an EMBL/GenBank/DDBJ whole genome shotgun (WGS) entry which is preliminary data.</text>
</comment>
<dbReference type="RefSeq" id="WP_184477335.1">
    <property type="nucleotide sequence ID" value="NZ_JACHIV010000001.1"/>
</dbReference>
<proteinExistence type="predicted"/>
<dbReference type="SUPFAM" id="SSF51182">
    <property type="entry name" value="RmlC-like cupins"/>
    <property type="match status" value="1"/>
</dbReference>
<reference evidence="2 3" key="1">
    <citation type="submission" date="2020-08" db="EMBL/GenBank/DDBJ databases">
        <title>Sequencing the genomes of 1000 actinobacteria strains.</title>
        <authorList>
            <person name="Klenk H.-P."/>
        </authorList>
    </citation>
    <scope>NUCLEOTIDE SEQUENCE [LARGE SCALE GENOMIC DNA]</scope>
    <source>
        <strain evidence="2 3">DSM 45582</strain>
    </source>
</reference>
<name>A0A840N6R5_9PSEU</name>
<keyword evidence="2" id="KW-0223">Dioxygenase</keyword>
<evidence type="ECO:0000259" key="1">
    <source>
        <dbReference type="Pfam" id="PF10006"/>
    </source>
</evidence>
<gene>
    <name evidence="2" type="ORF">BJ969_000748</name>
</gene>
<dbReference type="Gene3D" id="2.60.120.10">
    <property type="entry name" value="Jelly Rolls"/>
    <property type="match status" value="1"/>
</dbReference>
<dbReference type="GO" id="GO:0051213">
    <property type="term" value="F:dioxygenase activity"/>
    <property type="evidence" value="ECO:0007669"/>
    <property type="project" value="UniProtKB-KW"/>
</dbReference>
<organism evidence="2 3">
    <name type="scientific">Saccharopolyspora gloriosae</name>
    <dbReference type="NCBI Taxonomy" id="455344"/>
    <lineage>
        <taxon>Bacteria</taxon>
        <taxon>Bacillati</taxon>
        <taxon>Actinomycetota</taxon>
        <taxon>Actinomycetes</taxon>
        <taxon>Pseudonocardiales</taxon>
        <taxon>Pseudonocardiaceae</taxon>
        <taxon>Saccharopolyspora</taxon>
    </lineage>
</organism>
<keyword evidence="3" id="KW-1185">Reference proteome</keyword>
<dbReference type="InterPro" id="IPR011051">
    <property type="entry name" value="RmlC_Cupin_sf"/>
</dbReference>
<dbReference type="InterPro" id="IPR018720">
    <property type="entry name" value="DUF2249"/>
</dbReference>
<dbReference type="Proteomes" id="UP000580474">
    <property type="component" value="Unassembled WGS sequence"/>
</dbReference>
<keyword evidence="2" id="KW-0560">Oxidoreductase</keyword>
<dbReference type="Pfam" id="PF10006">
    <property type="entry name" value="DUF2249"/>
    <property type="match status" value="1"/>
</dbReference>
<dbReference type="AlphaFoldDB" id="A0A840N6R5"/>
<dbReference type="InterPro" id="IPR014710">
    <property type="entry name" value="RmlC-like_jellyroll"/>
</dbReference>
<accession>A0A840N6R5</accession>
<feature type="domain" description="DUF2249" evidence="1">
    <location>
        <begin position="5"/>
        <end position="74"/>
    </location>
</feature>
<evidence type="ECO:0000313" key="2">
    <source>
        <dbReference type="EMBL" id="MBB5067660.1"/>
    </source>
</evidence>
<dbReference type="EMBL" id="JACHIV010000001">
    <property type="protein sequence ID" value="MBB5067660.1"/>
    <property type="molecule type" value="Genomic_DNA"/>
</dbReference>
<sequence>MPEQELDVRELPKPQKHPAIFGAFTALAPGEAFVLINDHDPRPLRGEFDADFPGGFSWEYVAEGPREWRVRIGRLHSTPLPRILCDTGELGGDPDAAGAVWALPVRERDLDSNVIQLPAGEKIDAHAGPDLDVLIHVLHGTGTLRTEGGDVDLAPGALLWLPKRSRREFLAGESGLRYLTVHQRRKALTIEGLTHSDR</sequence>
<protein>
    <submittedName>
        <fullName evidence="2">Uncharacterized protein (DUF2249 family)/quercetin dioxygenase-like cupin family protein</fullName>
    </submittedName>
</protein>